<name>A0A401HC30_AERPX</name>
<dbReference type="Pfam" id="PF06168">
    <property type="entry name" value="DUF981"/>
    <property type="match status" value="1"/>
</dbReference>
<comment type="caution">
    <text evidence="2">The sequence shown here is derived from an EMBL/GenBank/DDBJ whole genome shotgun (WGS) entry which is preliminary data.</text>
</comment>
<evidence type="ECO:0000313" key="2">
    <source>
        <dbReference type="EMBL" id="GBF09922.1"/>
    </source>
</evidence>
<accession>A0A401HC30</accession>
<feature type="transmembrane region" description="Helical" evidence="1">
    <location>
        <begin position="106"/>
        <end position="126"/>
    </location>
</feature>
<dbReference type="EMBL" id="BDMD01000141">
    <property type="protein sequence ID" value="GBF09922.1"/>
    <property type="molecule type" value="Genomic_DNA"/>
</dbReference>
<organism evidence="2 3">
    <name type="scientific">Aeropyrum pernix</name>
    <dbReference type="NCBI Taxonomy" id="56636"/>
    <lineage>
        <taxon>Archaea</taxon>
        <taxon>Thermoproteota</taxon>
        <taxon>Thermoprotei</taxon>
        <taxon>Desulfurococcales</taxon>
        <taxon>Desulfurococcaceae</taxon>
        <taxon>Aeropyrum</taxon>
    </lineage>
</organism>
<feature type="transmembrane region" description="Helical" evidence="1">
    <location>
        <begin position="83"/>
        <end position="99"/>
    </location>
</feature>
<sequence>MALLFVDPLDLWLMLLGTTLLVTAYWVYQNFISQKGAEEISRINRTLGFFYLPLGVYALLSGLWATAVWPLPGPYNIVLMDPWAIFGVALIFFGLANIYGYKPVPLFYGVAALSVPVVVYGLVIWAKELTREPILAGLMYFALGLAGLISPLLGYYGERTKIIAWAAIALLIISGLISLWIGIEAAFSHVDRWSDWIPWYGTVSTG</sequence>
<dbReference type="AlphaFoldDB" id="A0A401HC30"/>
<gene>
    <name evidence="2" type="ORF">apy_16470</name>
</gene>
<dbReference type="InterPro" id="IPR009324">
    <property type="entry name" value="DUF981"/>
</dbReference>
<evidence type="ECO:0000313" key="3">
    <source>
        <dbReference type="Proteomes" id="UP000291213"/>
    </source>
</evidence>
<dbReference type="Proteomes" id="UP000291213">
    <property type="component" value="Unassembled WGS sequence"/>
</dbReference>
<dbReference type="RefSeq" id="WP_207387713.1">
    <property type="nucleotide sequence ID" value="NZ_BDMD01000141.1"/>
</dbReference>
<dbReference type="OrthoDB" id="57193at2157"/>
<feature type="transmembrane region" description="Helical" evidence="1">
    <location>
        <begin position="12"/>
        <end position="28"/>
    </location>
</feature>
<feature type="transmembrane region" description="Helical" evidence="1">
    <location>
        <begin position="49"/>
        <end position="71"/>
    </location>
</feature>
<feature type="transmembrane region" description="Helical" evidence="1">
    <location>
        <begin position="163"/>
        <end position="183"/>
    </location>
</feature>
<reference evidence="2 3" key="1">
    <citation type="submission" date="2017-02" db="EMBL/GenBank/DDBJ databases">
        <title>isolation and characterization of a novel temperate virus Aeropyrum globular virus 1 infecting hyperthermophilic archaeon Aeropyrum.</title>
        <authorList>
            <person name="Yumiya M."/>
            <person name="Yoshida T."/>
            <person name="Sako Y."/>
        </authorList>
    </citation>
    <scope>NUCLEOTIDE SEQUENCE [LARGE SCALE GENOMIC DNA]</scope>
    <source>
        <strain evidence="2 3">YK1-12-2013</strain>
    </source>
</reference>
<protein>
    <recommendedName>
        <fullName evidence="4">DUF981 domain-containing protein</fullName>
    </recommendedName>
</protein>
<keyword evidence="1" id="KW-0812">Transmembrane</keyword>
<feature type="transmembrane region" description="Helical" evidence="1">
    <location>
        <begin position="138"/>
        <end position="156"/>
    </location>
</feature>
<evidence type="ECO:0000256" key="1">
    <source>
        <dbReference type="SAM" id="Phobius"/>
    </source>
</evidence>
<proteinExistence type="predicted"/>
<keyword evidence="1" id="KW-1133">Transmembrane helix</keyword>
<evidence type="ECO:0008006" key="4">
    <source>
        <dbReference type="Google" id="ProtNLM"/>
    </source>
</evidence>
<keyword evidence="1" id="KW-0472">Membrane</keyword>